<reference evidence="2 3" key="1">
    <citation type="submission" date="2020-02" db="EMBL/GenBank/DDBJ databases">
        <title>Draft genome sequence of Haematococcus lacustris strain NIES-144.</title>
        <authorList>
            <person name="Morimoto D."/>
            <person name="Nakagawa S."/>
            <person name="Yoshida T."/>
            <person name="Sawayama S."/>
        </authorList>
    </citation>
    <scope>NUCLEOTIDE SEQUENCE [LARGE SCALE GENOMIC DNA]</scope>
    <source>
        <strain evidence="2 3">NIES-144</strain>
    </source>
</reference>
<evidence type="ECO:0000256" key="1">
    <source>
        <dbReference type="SAM" id="MobiDB-lite"/>
    </source>
</evidence>
<gene>
    <name evidence="2" type="ORF">HaLaN_11555</name>
</gene>
<feature type="region of interest" description="Disordered" evidence="1">
    <location>
        <begin position="303"/>
        <end position="336"/>
    </location>
</feature>
<comment type="caution">
    <text evidence="2">The sequence shown here is derived from an EMBL/GenBank/DDBJ whole genome shotgun (WGS) entry which is preliminary data.</text>
</comment>
<proteinExistence type="predicted"/>
<name>A0A699Z1G1_HAELA</name>
<protein>
    <submittedName>
        <fullName evidence="2">Uncharacterized protein</fullName>
    </submittedName>
</protein>
<dbReference type="PANTHER" id="PTHR34118:SF6">
    <property type="entry name" value="PROTEIN CONSERVED ONLY IN THE GREEN LINEAGE 160, CHLOROPLASTIC"/>
    <property type="match status" value="1"/>
</dbReference>
<dbReference type="Proteomes" id="UP000485058">
    <property type="component" value="Unassembled WGS sequence"/>
</dbReference>
<evidence type="ECO:0000313" key="2">
    <source>
        <dbReference type="EMBL" id="GFH15345.1"/>
    </source>
</evidence>
<dbReference type="PANTHER" id="PTHR34118">
    <property type="entry name" value="NF-KAPPA-B INHIBITOR-LIKE PROTEIN-RELATED"/>
    <property type="match status" value="1"/>
</dbReference>
<accession>A0A699Z1G1</accession>
<keyword evidence="3" id="KW-1185">Reference proteome</keyword>
<dbReference type="AlphaFoldDB" id="A0A699Z1G1"/>
<evidence type="ECO:0000313" key="3">
    <source>
        <dbReference type="Proteomes" id="UP000485058"/>
    </source>
</evidence>
<organism evidence="2 3">
    <name type="scientific">Haematococcus lacustris</name>
    <name type="common">Green alga</name>
    <name type="synonym">Haematococcus pluvialis</name>
    <dbReference type="NCBI Taxonomy" id="44745"/>
    <lineage>
        <taxon>Eukaryota</taxon>
        <taxon>Viridiplantae</taxon>
        <taxon>Chlorophyta</taxon>
        <taxon>core chlorophytes</taxon>
        <taxon>Chlorophyceae</taxon>
        <taxon>CS clade</taxon>
        <taxon>Chlamydomonadales</taxon>
        <taxon>Haematococcaceae</taxon>
        <taxon>Haematococcus</taxon>
    </lineage>
</organism>
<sequence length="336" mass="36667">MHQVQPRAALCSKYIQATAMALSSRHTCVGRVRPSQPPDSSSFPSCSYPPAPTTRTMHFRARHVCSSLANLDERSKESNTRVADETYMQEYAAMKSEMLSVSQNAGGIIATYLLVTVDGVAALCALTGSACGNLYLRLLCADVDSYVPGSKIAMDEAYKIEDPLTRSIAKVFAGYSHGLNRRLLVPIGLALGVAVFNKLTDQSLDLLHQGCVLLGFLAYKAPLFLRVVKDNSPKSYQQEQMNRPIIEKFDDELDQFGRPKKSLYKMPTEALPDNVDTSQLSNLDLENITSFEDAIKVLKDASRAGTNAGGSSSSWQDEDKTGSGSSEGGIQRRVPR</sequence>
<dbReference type="EMBL" id="BLLF01000839">
    <property type="protein sequence ID" value="GFH15345.1"/>
    <property type="molecule type" value="Genomic_DNA"/>
</dbReference>